<evidence type="ECO:0008006" key="5">
    <source>
        <dbReference type="Google" id="ProtNLM"/>
    </source>
</evidence>
<dbReference type="EMBL" id="MU863645">
    <property type="protein sequence ID" value="KAK4099876.1"/>
    <property type="molecule type" value="Genomic_DNA"/>
</dbReference>
<evidence type="ECO:0000256" key="1">
    <source>
        <dbReference type="SAM" id="MobiDB-lite"/>
    </source>
</evidence>
<name>A0AAN6PZB6_9PEZI</name>
<feature type="region of interest" description="Disordered" evidence="1">
    <location>
        <begin position="114"/>
        <end position="136"/>
    </location>
</feature>
<reference evidence="3" key="2">
    <citation type="submission" date="2023-05" db="EMBL/GenBank/DDBJ databases">
        <authorList>
            <consortium name="Lawrence Berkeley National Laboratory"/>
            <person name="Steindorff A."/>
            <person name="Hensen N."/>
            <person name="Bonometti L."/>
            <person name="Westerberg I."/>
            <person name="Brannstrom I.O."/>
            <person name="Guillou S."/>
            <person name="Cros-Aarteil S."/>
            <person name="Calhoun S."/>
            <person name="Haridas S."/>
            <person name="Kuo A."/>
            <person name="Mondo S."/>
            <person name="Pangilinan J."/>
            <person name="Riley R."/>
            <person name="Labutti K."/>
            <person name="Andreopoulos B."/>
            <person name="Lipzen A."/>
            <person name="Chen C."/>
            <person name="Yanf M."/>
            <person name="Daum C."/>
            <person name="Ng V."/>
            <person name="Clum A."/>
            <person name="Ohm R."/>
            <person name="Martin F."/>
            <person name="Silar P."/>
            <person name="Natvig D."/>
            <person name="Lalanne C."/>
            <person name="Gautier V."/>
            <person name="Ament-Velasquez S.L."/>
            <person name="Kruys A."/>
            <person name="Hutchinson M.I."/>
            <person name="Powell A.J."/>
            <person name="Barry K."/>
            <person name="Miller A.N."/>
            <person name="Grigoriev I.V."/>
            <person name="Debuchy R."/>
            <person name="Gladieux P."/>
            <person name="Thoren M.H."/>
            <person name="Johannesson H."/>
        </authorList>
    </citation>
    <scope>NUCLEOTIDE SEQUENCE</scope>
    <source>
        <strain evidence="3">CBS 757.83</strain>
    </source>
</reference>
<gene>
    <name evidence="3" type="ORF">N658DRAFT_147643</name>
</gene>
<dbReference type="Proteomes" id="UP001305647">
    <property type="component" value="Unassembled WGS sequence"/>
</dbReference>
<accession>A0AAN6PZB6</accession>
<dbReference type="AlphaFoldDB" id="A0AAN6PZB6"/>
<feature type="chain" id="PRO_5042945547" description="Secreted protein" evidence="2">
    <location>
        <begin position="34"/>
        <end position="220"/>
    </location>
</feature>
<sequence length="220" mass="24424">MRLADQQRNFERAVVVDLVIFLFFHVDLHGGDASCVSVSSRKTARLFKRCVLHVVDTATPSHLIQAPVVGCLPCLGPLSLFEDTSGYTEPTHSADANKRGIVVGLVETRRFGWTGGDETRSDRDSGRRRVGSGMPRSDRKVPIHLIPYTLKAIPLFLATPPSVTGSGDWMLYGGARQQDSLSLNPTTTHATVMSIHVCDVTRMRRPDEEYHVTFWYMGLL</sequence>
<feature type="signal peptide" evidence="2">
    <location>
        <begin position="1"/>
        <end position="33"/>
    </location>
</feature>
<feature type="compositionally biased region" description="Basic and acidic residues" evidence="1">
    <location>
        <begin position="117"/>
        <end position="127"/>
    </location>
</feature>
<organism evidence="3 4">
    <name type="scientific">Parathielavia hyrcaniae</name>
    <dbReference type="NCBI Taxonomy" id="113614"/>
    <lineage>
        <taxon>Eukaryota</taxon>
        <taxon>Fungi</taxon>
        <taxon>Dikarya</taxon>
        <taxon>Ascomycota</taxon>
        <taxon>Pezizomycotina</taxon>
        <taxon>Sordariomycetes</taxon>
        <taxon>Sordariomycetidae</taxon>
        <taxon>Sordariales</taxon>
        <taxon>Chaetomiaceae</taxon>
        <taxon>Parathielavia</taxon>
    </lineage>
</organism>
<evidence type="ECO:0000313" key="3">
    <source>
        <dbReference type="EMBL" id="KAK4099876.1"/>
    </source>
</evidence>
<proteinExistence type="predicted"/>
<keyword evidence="4" id="KW-1185">Reference proteome</keyword>
<evidence type="ECO:0000256" key="2">
    <source>
        <dbReference type="SAM" id="SignalP"/>
    </source>
</evidence>
<comment type="caution">
    <text evidence="3">The sequence shown here is derived from an EMBL/GenBank/DDBJ whole genome shotgun (WGS) entry which is preliminary data.</text>
</comment>
<evidence type="ECO:0000313" key="4">
    <source>
        <dbReference type="Proteomes" id="UP001305647"/>
    </source>
</evidence>
<keyword evidence="2" id="KW-0732">Signal</keyword>
<reference evidence="3" key="1">
    <citation type="journal article" date="2023" name="Mol. Phylogenet. Evol.">
        <title>Genome-scale phylogeny and comparative genomics of the fungal order Sordariales.</title>
        <authorList>
            <person name="Hensen N."/>
            <person name="Bonometti L."/>
            <person name="Westerberg I."/>
            <person name="Brannstrom I.O."/>
            <person name="Guillou S."/>
            <person name="Cros-Aarteil S."/>
            <person name="Calhoun S."/>
            <person name="Haridas S."/>
            <person name="Kuo A."/>
            <person name="Mondo S."/>
            <person name="Pangilinan J."/>
            <person name="Riley R."/>
            <person name="LaButti K."/>
            <person name="Andreopoulos B."/>
            <person name="Lipzen A."/>
            <person name="Chen C."/>
            <person name="Yan M."/>
            <person name="Daum C."/>
            <person name="Ng V."/>
            <person name="Clum A."/>
            <person name="Steindorff A."/>
            <person name="Ohm R.A."/>
            <person name="Martin F."/>
            <person name="Silar P."/>
            <person name="Natvig D.O."/>
            <person name="Lalanne C."/>
            <person name="Gautier V."/>
            <person name="Ament-Velasquez S.L."/>
            <person name="Kruys A."/>
            <person name="Hutchinson M.I."/>
            <person name="Powell A.J."/>
            <person name="Barry K."/>
            <person name="Miller A.N."/>
            <person name="Grigoriev I.V."/>
            <person name="Debuchy R."/>
            <person name="Gladieux P."/>
            <person name="Hiltunen Thoren M."/>
            <person name="Johannesson H."/>
        </authorList>
    </citation>
    <scope>NUCLEOTIDE SEQUENCE</scope>
    <source>
        <strain evidence="3">CBS 757.83</strain>
    </source>
</reference>
<protein>
    <recommendedName>
        <fullName evidence="5">Secreted protein</fullName>
    </recommendedName>
</protein>